<dbReference type="Gene3D" id="2.60.40.1120">
    <property type="entry name" value="Carboxypeptidase-like, regulatory domain"/>
    <property type="match status" value="1"/>
</dbReference>
<keyword evidence="3 7" id="KW-1134">Transmembrane beta strand</keyword>
<dbReference type="RefSeq" id="WP_285608707.1">
    <property type="nucleotide sequence ID" value="NZ_BSDC01000002.1"/>
</dbReference>
<evidence type="ECO:0000259" key="9">
    <source>
        <dbReference type="Pfam" id="PF07715"/>
    </source>
</evidence>
<evidence type="ECO:0000256" key="5">
    <source>
        <dbReference type="ARBA" id="ARBA00023136"/>
    </source>
</evidence>
<feature type="chain" id="PRO_5045435077" description="TonB-dependent receptor" evidence="8">
    <location>
        <begin position="26"/>
        <end position="1037"/>
    </location>
</feature>
<comment type="similarity">
    <text evidence="7">Belongs to the TonB-dependent receptor family.</text>
</comment>
<keyword evidence="8" id="KW-0732">Signal</keyword>
<keyword evidence="6 7" id="KW-0998">Cell outer membrane</keyword>
<evidence type="ECO:0000256" key="2">
    <source>
        <dbReference type="ARBA" id="ARBA00022448"/>
    </source>
</evidence>
<evidence type="ECO:0000256" key="6">
    <source>
        <dbReference type="ARBA" id="ARBA00023237"/>
    </source>
</evidence>
<dbReference type="Proteomes" id="UP001165044">
    <property type="component" value="Unassembled WGS sequence"/>
</dbReference>
<dbReference type="SUPFAM" id="SSF56935">
    <property type="entry name" value="Porins"/>
    <property type="match status" value="1"/>
</dbReference>
<evidence type="ECO:0008006" key="13">
    <source>
        <dbReference type="Google" id="ProtNLM"/>
    </source>
</evidence>
<evidence type="ECO:0000256" key="1">
    <source>
        <dbReference type="ARBA" id="ARBA00004571"/>
    </source>
</evidence>
<keyword evidence="4 7" id="KW-0812">Transmembrane</keyword>
<dbReference type="Gene3D" id="2.170.130.10">
    <property type="entry name" value="TonB-dependent receptor, plug domain"/>
    <property type="match status" value="1"/>
</dbReference>
<dbReference type="InterPro" id="IPR037066">
    <property type="entry name" value="Plug_dom_sf"/>
</dbReference>
<dbReference type="EMBL" id="BSDC01000002">
    <property type="protein sequence ID" value="GLH67493.1"/>
    <property type="molecule type" value="Genomic_DNA"/>
</dbReference>
<dbReference type="InterPro" id="IPR036942">
    <property type="entry name" value="Beta-barrel_TonB_sf"/>
</dbReference>
<dbReference type="Gene3D" id="2.40.170.20">
    <property type="entry name" value="TonB-dependent receptor, beta-barrel domain"/>
    <property type="match status" value="1"/>
</dbReference>
<dbReference type="PANTHER" id="PTHR30069:SF46">
    <property type="entry name" value="OAR PROTEIN"/>
    <property type="match status" value="1"/>
</dbReference>
<feature type="signal peptide" evidence="8">
    <location>
        <begin position="1"/>
        <end position="25"/>
    </location>
</feature>
<dbReference type="Pfam" id="PF13620">
    <property type="entry name" value="CarboxypepD_reg"/>
    <property type="match status" value="1"/>
</dbReference>
<dbReference type="SUPFAM" id="SSF49452">
    <property type="entry name" value="Starch-binding domain-like"/>
    <property type="match status" value="1"/>
</dbReference>
<dbReference type="PANTHER" id="PTHR30069">
    <property type="entry name" value="TONB-DEPENDENT OUTER MEMBRANE RECEPTOR"/>
    <property type="match status" value="1"/>
</dbReference>
<comment type="caution">
    <text evidence="11">The sequence shown here is derived from an EMBL/GenBank/DDBJ whole genome shotgun (WGS) entry which is preliminary data.</text>
</comment>
<comment type="subcellular location">
    <subcellularLocation>
        <location evidence="1 7">Cell outer membrane</location>
        <topology evidence="1 7">Multi-pass membrane protein</topology>
    </subcellularLocation>
</comment>
<gene>
    <name evidence="11" type="ORF">GETHED_18570</name>
</gene>
<keyword evidence="5 7" id="KW-0472">Membrane</keyword>
<evidence type="ECO:0000259" key="10">
    <source>
        <dbReference type="Pfam" id="PF25183"/>
    </source>
</evidence>
<dbReference type="Pfam" id="PF07715">
    <property type="entry name" value="Plug"/>
    <property type="match status" value="1"/>
</dbReference>
<dbReference type="InterPro" id="IPR039426">
    <property type="entry name" value="TonB-dep_rcpt-like"/>
</dbReference>
<evidence type="ECO:0000313" key="11">
    <source>
        <dbReference type="EMBL" id="GLH67493.1"/>
    </source>
</evidence>
<evidence type="ECO:0000256" key="4">
    <source>
        <dbReference type="ARBA" id="ARBA00022692"/>
    </source>
</evidence>
<dbReference type="InterPro" id="IPR057601">
    <property type="entry name" value="Oar-like_b-barrel"/>
</dbReference>
<sequence length="1037" mass="112015">MFRTKSILGGSAVTFALVSGSALFAQVTSGSLSGQVKDAKGAPIAGVTVTLDSPALFNPRVVKTNNRGEWHAPLLPVGNYKVTAVKDGFVTAGAKDIRLGVGAAVSQDLTMQPVAAAGTTVEVVASAATVDKTDTKAATNFSSDDLIALPGVDRSFTGAADMAPGLTTGRGGSFSVRGGATQNTNYRVNGVDVKDDYQGDLTGTFVIEDNIDDVQVILSPLNARNGRALGGAVNVVTKSGGNDFKGSIRATLARDSWNAHNPSYTYQAGETNDNLNRDYQVTLSGPIWKDKIWFSLGTILTPSTSDAFKLGTAYNTLAVRTVRTGIAAVDALTLAGPGGGYAFTKFEQGSPYTRTRSFDYYEGKITGAITPDHTVEASFTKSLSTLNNRNPYGDGSSVIGRLAALGKQTTDKKVFGLGYKGILASNLFIEAHYNRLDSETVFPSGDPAYGTGEGLYVYAGRTSSTGRTGFTFPFGIGITPTPDARNNRSGNLNVMYILDFMGSHEIDFGYDYYESVRGTSRAAGKKNQFFRVGGAYYNPSSNSYLFQAINDVPGLYGQDPDGLRGPAPSLVAYSGVDGTTRNRTDSIYFNDQWTINQHWNFMLGLRYDNIGVKDTDGTRLGKASDISPRLQLRYDVNGDSKHIFTATAARFGGDFTTGFTDAFIKKADAAGVNRGWNANLANPGPGILGQDVQFVDYNTITNPANYGRVLGYFDNSKSYVVAGDLRAPYLDEYTLGYKRSYSNGSRVGLTFIHREWKKDWAFSVDYLPTEMVTLTDPTGSGLPDQKAQITHVFNSDQLSRKYNGLELEWLGKINAMWTWGGNYTYSRLVGNNNGGDSNTGQSFRENAPAGYYYNRTQLTQVLGRSESDFAPTGPLLQDQTHRARVHLTAVLPLGKGQISYSWLLRYDSGLNYSAASNAPLGLTNLPAPAPAAPRTYTQFYGGRGQYNYNDTYQVDFKIAFQVPLALWKLKLIGDLQINNLFNTQMVSDFSTAMYNANAGTNVLYVNDSTTFGTTQPGSGLNYFVNARSLAFSLGLQF</sequence>
<accession>A0ABQ5PYQ3</accession>
<keyword evidence="12" id="KW-1185">Reference proteome</keyword>
<protein>
    <recommendedName>
        <fullName evidence="13">TonB-dependent receptor</fullName>
    </recommendedName>
</protein>
<feature type="domain" description="TonB-dependent receptor plug" evidence="9">
    <location>
        <begin position="137"/>
        <end position="232"/>
    </location>
</feature>
<name>A0ABQ5PYQ3_9BACT</name>
<keyword evidence="2 7" id="KW-0813">Transport</keyword>
<evidence type="ECO:0000313" key="12">
    <source>
        <dbReference type="Proteomes" id="UP001165044"/>
    </source>
</evidence>
<reference evidence="11" key="1">
    <citation type="journal article" date="2023" name="Antonie Van Leeuwenhoek">
        <title>Mesoterricola silvestris gen. nov., sp. nov., Mesoterricola sediminis sp. nov., Geothrix oryzae sp. nov., Geothrix edaphica sp. nov., Geothrix rubra sp. nov., and Geothrix limicola sp. nov., six novel members of Acidobacteriota isolated from soils.</title>
        <authorList>
            <person name="Itoh H."/>
            <person name="Sugisawa Y."/>
            <person name="Mise K."/>
            <person name="Xu Z."/>
            <person name="Kuniyasu M."/>
            <person name="Ushijima N."/>
            <person name="Kawano K."/>
            <person name="Kobayashi E."/>
            <person name="Shiratori Y."/>
            <person name="Masuda Y."/>
            <person name="Senoo K."/>
        </authorList>
    </citation>
    <scope>NUCLEOTIDE SEQUENCE</scope>
    <source>
        <strain evidence="11">Red802</strain>
    </source>
</reference>
<organism evidence="11 12">
    <name type="scientific">Geothrix edaphica</name>
    <dbReference type="NCBI Taxonomy" id="2927976"/>
    <lineage>
        <taxon>Bacteria</taxon>
        <taxon>Pseudomonadati</taxon>
        <taxon>Acidobacteriota</taxon>
        <taxon>Holophagae</taxon>
        <taxon>Holophagales</taxon>
        <taxon>Holophagaceae</taxon>
        <taxon>Geothrix</taxon>
    </lineage>
</organism>
<proteinExistence type="inferred from homology"/>
<evidence type="ECO:0000256" key="8">
    <source>
        <dbReference type="SAM" id="SignalP"/>
    </source>
</evidence>
<evidence type="ECO:0000256" key="7">
    <source>
        <dbReference type="PROSITE-ProRule" id="PRU01360"/>
    </source>
</evidence>
<dbReference type="PROSITE" id="PS52016">
    <property type="entry name" value="TONB_DEPENDENT_REC_3"/>
    <property type="match status" value="1"/>
</dbReference>
<evidence type="ECO:0000256" key="3">
    <source>
        <dbReference type="ARBA" id="ARBA00022452"/>
    </source>
</evidence>
<dbReference type="InterPro" id="IPR012910">
    <property type="entry name" value="Plug_dom"/>
</dbReference>
<feature type="domain" description="TonB-dependent transporter Oar-like beta-barrel" evidence="10">
    <location>
        <begin position="299"/>
        <end position="897"/>
    </location>
</feature>
<dbReference type="Pfam" id="PF25183">
    <property type="entry name" value="OMP_b-brl_4"/>
    <property type="match status" value="1"/>
</dbReference>
<dbReference type="InterPro" id="IPR013784">
    <property type="entry name" value="Carb-bd-like_fold"/>
</dbReference>